<dbReference type="EMBL" id="BK015571">
    <property type="protein sequence ID" value="DAE13856.1"/>
    <property type="molecule type" value="Genomic_DNA"/>
</dbReference>
<dbReference type="Pfam" id="PF01381">
    <property type="entry name" value="HTH_3"/>
    <property type="match status" value="1"/>
</dbReference>
<dbReference type="CDD" id="cd00093">
    <property type="entry name" value="HTH_XRE"/>
    <property type="match status" value="1"/>
</dbReference>
<dbReference type="InterPro" id="IPR001387">
    <property type="entry name" value="Cro/C1-type_HTH"/>
</dbReference>
<evidence type="ECO:0000313" key="2">
    <source>
        <dbReference type="EMBL" id="DAE13856.1"/>
    </source>
</evidence>
<dbReference type="SMART" id="SM00530">
    <property type="entry name" value="HTH_XRE"/>
    <property type="match status" value="1"/>
</dbReference>
<dbReference type="InterPro" id="IPR010982">
    <property type="entry name" value="Lambda_DNA-bd_dom_sf"/>
</dbReference>
<dbReference type="PROSITE" id="PS50943">
    <property type="entry name" value="HTH_CROC1"/>
    <property type="match status" value="1"/>
</dbReference>
<sequence length="64" mass="7148">MRIDRVKLVSELTRQDLTQKRLAELAGVSRATLNYIKGGKSCSDEVGYKIAAALKMPIEKLLEK</sequence>
<name>A0A8S5Q4B9_9CAUD</name>
<feature type="domain" description="HTH cro/C1-type" evidence="1">
    <location>
        <begin position="8"/>
        <end position="61"/>
    </location>
</feature>
<dbReference type="Gene3D" id="1.10.260.40">
    <property type="entry name" value="lambda repressor-like DNA-binding domains"/>
    <property type="match status" value="1"/>
</dbReference>
<reference evidence="2" key="1">
    <citation type="journal article" date="2021" name="Proc. Natl. Acad. Sci. U.S.A.">
        <title>A Catalog of Tens of Thousands of Viruses from Human Metagenomes Reveals Hidden Associations with Chronic Diseases.</title>
        <authorList>
            <person name="Tisza M.J."/>
            <person name="Buck C.B."/>
        </authorList>
    </citation>
    <scope>NUCLEOTIDE SEQUENCE</scope>
    <source>
        <strain evidence="2">CtAys2</strain>
    </source>
</reference>
<organism evidence="2">
    <name type="scientific">Myoviridae sp. ctAys2</name>
    <dbReference type="NCBI Taxonomy" id="2825044"/>
    <lineage>
        <taxon>Viruses</taxon>
        <taxon>Duplodnaviria</taxon>
        <taxon>Heunggongvirae</taxon>
        <taxon>Uroviricota</taxon>
        <taxon>Caudoviricetes</taxon>
    </lineage>
</organism>
<accession>A0A8S5Q4B9</accession>
<dbReference type="GO" id="GO:0003677">
    <property type="term" value="F:DNA binding"/>
    <property type="evidence" value="ECO:0007669"/>
    <property type="project" value="InterPro"/>
</dbReference>
<protein>
    <submittedName>
        <fullName evidence="2">Helix-turn-helix domain protein</fullName>
    </submittedName>
</protein>
<evidence type="ECO:0000259" key="1">
    <source>
        <dbReference type="PROSITE" id="PS50943"/>
    </source>
</evidence>
<dbReference type="SUPFAM" id="SSF47413">
    <property type="entry name" value="lambda repressor-like DNA-binding domains"/>
    <property type="match status" value="1"/>
</dbReference>
<proteinExistence type="predicted"/>